<dbReference type="AlphaFoldDB" id="A0AAD1E539"/>
<dbReference type="Proteomes" id="UP000280455">
    <property type="component" value="Chromosome"/>
</dbReference>
<sequence>MALRRQSCCLSMKAIFPVAWVLVSVLSAFGTASVLAAPAQEKVATSATANKSQKTAAAKKTAPVKKATAISKAKPKAQKRRAPIASKSKPASEIVKTRLPSANVDLSLPPEMVKQLQPIGSVNQPKRTPLLPPMFGEKPKDDSPFQLNGRLLSNEMQLQLRNDERRDVEGAALDFEFKQ</sequence>
<name>A0AAD1E539_9PSED</name>
<feature type="region of interest" description="Disordered" evidence="1">
    <location>
        <begin position="43"/>
        <end position="93"/>
    </location>
</feature>
<gene>
    <name evidence="3" type="ORF">C4K07_1871</name>
</gene>
<feature type="chain" id="PRO_5042295229" evidence="2">
    <location>
        <begin position="37"/>
        <end position="179"/>
    </location>
</feature>
<dbReference type="EMBL" id="CP027750">
    <property type="protein sequence ID" value="AZE28667.1"/>
    <property type="molecule type" value="Genomic_DNA"/>
</dbReference>
<evidence type="ECO:0000256" key="2">
    <source>
        <dbReference type="SAM" id="SignalP"/>
    </source>
</evidence>
<feature type="compositionally biased region" description="Basic residues" evidence="1">
    <location>
        <begin position="73"/>
        <end position="82"/>
    </location>
</feature>
<evidence type="ECO:0000313" key="4">
    <source>
        <dbReference type="Proteomes" id="UP000280455"/>
    </source>
</evidence>
<keyword evidence="3" id="KW-0396">Initiation factor</keyword>
<protein>
    <submittedName>
        <fullName evidence="3">Translation initiation factor 2 (GTPase)</fullName>
    </submittedName>
</protein>
<keyword evidence="2" id="KW-0732">Signal</keyword>
<proteinExistence type="predicted"/>
<organism evidence="3 4">
    <name type="scientific">Pseudomonas chlororaphis subsp. aureofaciens</name>
    <dbReference type="NCBI Taxonomy" id="587851"/>
    <lineage>
        <taxon>Bacteria</taxon>
        <taxon>Pseudomonadati</taxon>
        <taxon>Pseudomonadota</taxon>
        <taxon>Gammaproteobacteria</taxon>
        <taxon>Pseudomonadales</taxon>
        <taxon>Pseudomonadaceae</taxon>
        <taxon>Pseudomonas</taxon>
    </lineage>
</organism>
<dbReference type="GO" id="GO:0003743">
    <property type="term" value="F:translation initiation factor activity"/>
    <property type="evidence" value="ECO:0007669"/>
    <property type="project" value="UniProtKB-KW"/>
</dbReference>
<keyword evidence="3" id="KW-0648">Protein biosynthesis</keyword>
<feature type="compositionally biased region" description="Low complexity" evidence="1">
    <location>
        <begin position="44"/>
        <end position="69"/>
    </location>
</feature>
<feature type="signal peptide" evidence="2">
    <location>
        <begin position="1"/>
        <end position="36"/>
    </location>
</feature>
<evidence type="ECO:0000256" key="1">
    <source>
        <dbReference type="SAM" id="MobiDB-lite"/>
    </source>
</evidence>
<accession>A0AAD1E539</accession>
<reference evidence="3 4" key="1">
    <citation type="submission" date="2018-03" db="EMBL/GenBank/DDBJ databases">
        <title>Diversity of phytobeneficial traits revealed by whole-genome analysis of worldwide-isolated phenazine-producing Pseudomonas spp.</title>
        <authorList>
            <person name="Biessy A."/>
            <person name="Novinscak A."/>
            <person name="Blom J."/>
            <person name="Leger G."/>
            <person name="Thomashow L.S."/>
            <person name="Cazorla F.M."/>
            <person name="Josic D."/>
            <person name="Filion M."/>
        </authorList>
    </citation>
    <scope>NUCLEOTIDE SEQUENCE [LARGE SCALE GENOMIC DNA]</scope>
    <source>
        <strain evidence="3 4">ChPhzS24</strain>
    </source>
</reference>
<evidence type="ECO:0000313" key="3">
    <source>
        <dbReference type="EMBL" id="AZE28667.1"/>
    </source>
</evidence>